<dbReference type="Proteomes" id="UP000224634">
    <property type="component" value="Unassembled WGS sequence"/>
</dbReference>
<gene>
    <name evidence="1" type="ORF">AJ80_03647</name>
</gene>
<dbReference type="InterPro" id="IPR011008">
    <property type="entry name" value="Dimeric_a/b-barrel"/>
</dbReference>
<dbReference type="SUPFAM" id="SSF54909">
    <property type="entry name" value="Dimeric alpha+beta barrel"/>
    <property type="match status" value="1"/>
</dbReference>
<keyword evidence="2" id="KW-1185">Reference proteome</keyword>
<dbReference type="EMBL" id="PDNA01000041">
    <property type="protein sequence ID" value="PGH20379.1"/>
    <property type="molecule type" value="Genomic_DNA"/>
</dbReference>
<protein>
    <recommendedName>
        <fullName evidence="3">EthD domain-containing protein</fullName>
    </recommendedName>
</protein>
<comment type="caution">
    <text evidence="1">The sequence shown here is derived from an EMBL/GenBank/DDBJ whole genome shotgun (WGS) entry which is preliminary data.</text>
</comment>
<dbReference type="AlphaFoldDB" id="A0A2B7YH32"/>
<reference evidence="1 2" key="1">
    <citation type="submission" date="2017-10" db="EMBL/GenBank/DDBJ databases">
        <title>Comparative genomics in systemic dimorphic fungi from Ajellomycetaceae.</title>
        <authorList>
            <person name="Munoz J.F."/>
            <person name="Mcewen J.G."/>
            <person name="Clay O.K."/>
            <person name="Cuomo C.A."/>
        </authorList>
    </citation>
    <scope>NUCLEOTIDE SEQUENCE [LARGE SCALE GENOMIC DNA]</scope>
    <source>
        <strain evidence="1 2">UAMH7299</strain>
    </source>
</reference>
<evidence type="ECO:0000313" key="2">
    <source>
        <dbReference type="Proteomes" id="UP000224634"/>
    </source>
</evidence>
<name>A0A2B7YH32_POLH7</name>
<sequence>MTTQQPLQGVMWVNSGVIKPDQLSEEDFNDWYCDEHIPDVVATSGVDSAARYKRVDGAITSSLHKFLTVYEMPDINFKGSDEFQSLEGQSLGPSTDRIFLKTEFDTRFFEEMKVPGQEGGKVGSAPLVLCETMSHNDDGAFKDWFLKSRVPSMRKISGYLQTRFFKTKSRSKLTEYKRIPLEATTWMALHEFEGAEIPWAEIEKIDANEEARSVLSGVTEREKGGFKVIKSWDTKGK</sequence>
<evidence type="ECO:0008006" key="3">
    <source>
        <dbReference type="Google" id="ProtNLM"/>
    </source>
</evidence>
<proteinExistence type="predicted"/>
<evidence type="ECO:0000313" key="1">
    <source>
        <dbReference type="EMBL" id="PGH20379.1"/>
    </source>
</evidence>
<accession>A0A2B7YH32</accession>
<organism evidence="1 2">
    <name type="scientific">Polytolypa hystricis (strain UAMH7299)</name>
    <dbReference type="NCBI Taxonomy" id="1447883"/>
    <lineage>
        <taxon>Eukaryota</taxon>
        <taxon>Fungi</taxon>
        <taxon>Dikarya</taxon>
        <taxon>Ascomycota</taxon>
        <taxon>Pezizomycotina</taxon>
        <taxon>Eurotiomycetes</taxon>
        <taxon>Eurotiomycetidae</taxon>
        <taxon>Onygenales</taxon>
        <taxon>Onygenales incertae sedis</taxon>
        <taxon>Polytolypa</taxon>
    </lineage>
</organism>
<dbReference type="OrthoDB" id="2851338at2759"/>